<reference evidence="4" key="1">
    <citation type="submission" date="2020-10" db="EMBL/GenBank/DDBJ databases">
        <authorList>
            <person name="Hahn C.J."/>
            <person name="Laso-Perez R."/>
            <person name="Vulcano F."/>
            <person name="Vaziourakis K.-M."/>
            <person name="Stokke R."/>
            <person name="Steen I.H."/>
            <person name="Teske A."/>
            <person name="Boetius A."/>
            <person name="Liebeke M."/>
            <person name="Amann R."/>
            <person name="Knittel K."/>
        </authorList>
    </citation>
    <scope>NUCLEOTIDE SEQUENCE</scope>
    <source>
        <strain evidence="4">Gfbio:e3339647-f889-4370-9287-4fb5cb688e4c:AG393N10_GoMArc1</strain>
    </source>
</reference>
<sequence length="172" mass="19201">MGVLNTIKLRRSIRAFKDQEIEEEKLLQILEAGRLSPSPKNLQERIFIIVKDKEKREALVNAALGQKFVGEAPVVIAACSVNTEYVMPSGQSAYPIDITIALDHMTLQAVAEGLGTCWIGAFDEKKVKKILNIPESVRAVMLLSIGYPKVIPEPTPRKKLEEITMSDEWVNK</sequence>
<accession>A0A811T3P0</accession>
<proteinExistence type="inferred from homology"/>
<dbReference type="Pfam" id="PF00881">
    <property type="entry name" value="Nitroreductase"/>
    <property type="match status" value="1"/>
</dbReference>
<feature type="domain" description="Nitroreductase" evidence="3">
    <location>
        <begin position="64"/>
        <end position="147"/>
    </location>
</feature>
<dbReference type="InterPro" id="IPR029479">
    <property type="entry name" value="Nitroreductase"/>
</dbReference>
<dbReference type="EMBL" id="CAJHIM010000014">
    <property type="protein sequence ID" value="CAD6491764.1"/>
    <property type="molecule type" value="Genomic_DNA"/>
</dbReference>
<gene>
    <name evidence="4" type="ORF">ANIMEMIM_00217</name>
</gene>
<dbReference type="Gene3D" id="3.40.109.10">
    <property type="entry name" value="NADH Oxidase"/>
    <property type="match status" value="1"/>
</dbReference>
<evidence type="ECO:0000313" key="5">
    <source>
        <dbReference type="Proteomes" id="UP000637195"/>
    </source>
</evidence>
<keyword evidence="2" id="KW-0560">Oxidoreductase</keyword>
<dbReference type="CDD" id="cd02139">
    <property type="entry name" value="nitroreductase"/>
    <property type="match status" value="1"/>
</dbReference>
<evidence type="ECO:0000256" key="2">
    <source>
        <dbReference type="ARBA" id="ARBA00023002"/>
    </source>
</evidence>
<dbReference type="SUPFAM" id="SSF55469">
    <property type="entry name" value="FMN-dependent nitroreductase-like"/>
    <property type="match status" value="1"/>
</dbReference>
<evidence type="ECO:0000313" key="4">
    <source>
        <dbReference type="EMBL" id="CAD6491764.1"/>
    </source>
</evidence>
<dbReference type="PANTHER" id="PTHR43673">
    <property type="entry name" value="NAD(P)H NITROREDUCTASE YDGI-RELATED"/>
    <property type="match status" value="1"/>
</dbReference>
<dbReference type="GO" id="GO:0016491">
    <property type="term" value="F:oxidoreductase activity"/>
    <property type="evidence" value="ECO:0007669"/>
    <property type="project" value="UniProtKB-KW"/>
</dbReference>
<organism evidence="4 5">
    <name type="scientific">Candidatus Argoarchaeum ethanivorans</name>
    <dbReference type="NCBI Taxonomy" id="2608793"/>
    <lineage>
        <taxon>Archaea</taxon>
        <taxon>Methanobacteriati</taxon>
        <taxon>Methanobacteriota</taxon>
        <taxon>Stenosarchaea group</taxon>
        <taxon>Methanomicrobia</taxon>
        <taxon>Methanosarcinales</taxon>
        <taxon>Methanosarcinales incertae sedis</taxon>
        <taxon>GOM Arc I cluster</taxon>
        <taxon>Candidatus Argoarchaeum</taxon>
    </lineage>
</organism>
<dbReference type="InterPro" id="IPR000415">
    <property type="entry name" value="Nitroreductase-like"/>
</dbReference>
<evidence type="ECO:0000259" key="3">
    <source>
        <dbReference type="Pfam" id="PF00881"/>
    </source>
</evidence>
<dbReference type="AlphaFoldDB" id="A0A811T3P0"/>
<comment type="caution">
    <text evidence="4">The sequence shown here is derived from an EMBL/GenBank/DDBJ whole genome shotgun (WGS) entry which is preliminary data.</text>
</comment>
<comment type="similarity">
    <text evidence="1">Belongs to the nitroreductase family.</text>
</comment>
<dbReference type="PANTHER" id="PTHR43673:SF10">
    <property type="entry name" value="NADH DEHYDROGENASE_NAD(P)H NITROREDUCTASE XCC3605-RELATED"/>
    <property type="match status" value="1"/>
</dbReference>
<evidence type="ECO:0000256" key="1">
    <source>
        <dbReference type="ARBA" id="ARBA00007118"/>
    </source>
</evidence>
<protein>
    <submittedName>
        <fullName evidence="4">Nitroreductase family protein</fullName>
    </submittedName>
</protein>
<name>A0A811T3P0_9EURY</name>
<dbReference type="Proteomes" id="UP000637195">
    <property type="component" value="Unassembled WGS sequence"/>
</dbReference>